<dbReference type="STRING" id="98765.A0A2R6RM00"/>
<feature type="region of interest" description="Disordered" evidence="5">
    <location>
        <begin position="314"/>
        <end position="342"/>
    </location>
</feature>
<feature type="compositionally biased region" description="Polar residues" evidence="5">
    <location>
        <begin position="323"/>
        <end position="334"/>
    </location>
</feature>
<feature type="compositionally biased region" description="Polar residues" evidence="5">
    <location>
        <begin position="76"/>
        <end position="105"/>
    </location>
</feature>
<keyword evidence="3" id="KW-1133">Transmembrane helix</keyword>
<dbReference type="PROSITE" id="PS51778">
    <property type="entry name" value="VAST"/>
    <property type="match status" value="1"/>
</dbReference>
<dbReference type="PANTHER" id="PTHR23319">
    <property type="entry name" value="GRAM DOMAIN CONTAINING 1B, ISOFORM E"/>
    <property type="match status" value="1"/>
</dbReference>
<dbReference type="PANTHER" id="PTHR23319:SF4">
    <property type="entry name" value="GRAM DOMAIN CONTAINING 1B, ISOFORM E"/>
    <property type="match status" value="1"/>
</dbReference>
<evidence type="ECO:0000256" key="4">
    <source>
        <dbReference type="ARBA" id="ARBA00023136"/>
    </source>
</evidence>
<dbReference type="InterPro" id="IPR031968">
    <property type="entry name" value="VASt"/>
</dbReference>
<organism evidence="7 8">
    <name type="scientific">Hermanssonia centrifuga</name>
    <dbReference type="NCBI Taxonomy" id="98765"/>
    <lineage>
        <taxon>Eukaryota</taxon>
        <taxon>Fungi</taxon>
        <taxon>Dikarya</taxon>
        <taxon>Basidiomycota</taxon>
        <taxon>Agaricomycotina</taxon>
        <taxon>Agaricomycetes</taxon>
        <taxon>Polyporales</taxon>
        <taxon>Meruliaceae</taxon>
        <taxon>Hermanssonia</taxon>
    </lineage>
</organism>
<dbReference type="GO" id="GO:0140268">
    <property type="term" value="C:endoplasmic reticulum-plasma membrane contact site"/>
    <property type="evidence" value="ECO:0007669"/>
    <property type="project" value="TreeGrafter"/>
</dbReference>
<evidence type="ECO:0000256" key="5">
    <source>
        <dbReference type="SAM" id="MobiDB-lite"/>
    </source>
</evidence>
<accession>A0A2R6RM00</accession>
<dbReference type="InterPro" id="IPR051482">
    <property type="entry name" value="Cholesterol_transport"/>
</dbReference>
<keyword evidence="2" id="KW-0812">Transmembrane</keyword>
<feature type="compositionally biased region" description="Low complexity" evidence="5">
    <location>
        <begin position="44"/>
        <end position="56"/>
    </location>
</feature>
<comment type="caution">
    <text evidence="7">The sequence shown here is derived from an EMBL/GenBank/DDBJ whole genome shotgun (WGS) entry which is preliminary data.</text>
</comment>
<evidence type="ECO:0000256" key="2">
    <source>
        <dbReference type="ARBA" id="ARBA00022692"/>
    </source>
</evidence>
<dbReference type="GO" id="GO:0032934">
    <property type="term" value="F:sterol binding"/>
    <property type="evidence" value="ECO:0007669"/>
    <property type="project" value="TreeGrafter"/>
</dbReference>
<keyword evidence="8" id="KW-1185">Reference proteome</keyword>
<dbReference type="GO" id="GO:0120015">
    <property type="term" value="F:sterol transfer activity"/>
    <property type="evidence" value="ECO:0007669"/>
    <property type="project" value="TreeGrafter"/>
</dbReference>
<comment type="subcellular location">
    <subcellularLocation>
        <location evidence="1">Membrane</location>
    </subcellularLocation>
</comment>
<evidence type="ECO:0000256" key="3">
    <source>
        <dbReference type="ARBA" id="ARBA00022989"/>
    </source>
</evidence>
<name>A0A2R6RM00_9APHY</name>
<proteinExistence type="predicted"/>
<reference evidence="7 8" key="1">
    <citation type="submission" date="2018-02" db="EMBL/GenBank/DDBJ databases">
        <title>Genome sequence of the basidiomycete white-rot fungus Phlebia centrifuga.</title>
        <authorList>
            <person name="Granchi Z."/>
            <person name="Peng M."/>
            <person name="de Vries R.P."/>
            <person name="Hilden K."/>
            <person name="Makela M.R."/>
            <person name="Grigoriev I."/>
            <person name="Riley R."/>
        </authorList>
    </citation>
    <scope>NUCLEOTIDE SEQUENCE [LARGE SCALE GENOMIC DNA]</scope>
    <source>
        <strain evidence="7 8">FBCC195</strain>
    </source>
</reference>
<feature type="region of interest" description="Disordered" evidence="5">
    <location>
        <begin position="1"/>
        <end position="231"/>
    </location>
</feature>
<dbReference type="Proteomes" id="UP000186601">
    <property type="component" value="Unassembled WGS sequence"/>
</dbReference>
<feature type="domain" description="VASt" evidence="6">
    <location>
        <begin position="567"/>
        <end position="738"/>
    </location>
</feature>
<feature type="compositionally biased region" description="Polar residues" evidence="5">
    <location>
        <begin position="391"/>
        <end position="412"/>
    </location>
</feature>
<protein>
    <recommendedName>
        <fullName evidence="6">VASt domain-containing protein</fullName>
    </recommendedName>
</protein>
<evidence type="ECO:0000313" key="8">
    <source>
        <dbReference type="Proteomes" id="UP000186601"/>
    </source>
</evidence>
<keyword evidence="4" id="KW-0472">Membrane</keyword>
<gene>
    <name evidence="7" type="ORF">PHLCEN_2v2451</name>
</gene>
<evidence type="ECO:0000313" key="7">
    <source>
        <dbReference type="EMBL" id="PSS31005.1"/>
    </source>
</evidence>
<feature type="region of interest" description="Disordered" evidence="5">
    <location>
        <begin position="375"/>
        <end position="435"/>
    </location>
</feature>
<evidence type="ECO:0000256" key="1">
    <source>
        <dbReference type="ARBA" id="ARBA00004370"/>
    </source>
</evidence>
<evidence type="ECO:0000259" key="6">
    <source>
        <dbReference type="PROSITE" id="PS51778"/>
    </source>
</evidence>
<dbReference type="GO" id="GO:0005789">
    <property type="term" value="C:endoplasmic reticulum membrane"/>
    <property type="evidence" value="ECO:0007669"/>
    <property type="project" value="TreeGrafter"/>
</dbReference>
<feature type="compositionally biased region" description="Acidic residues" evidence="5">
    <location>
        <begin position="426"/>
        <end position="435"/>
    </location>
</feature>
<dbReference type="Gene3D" id="2.30.29.30">
    <property type="entry name" value="Pleckstrin-homology domain (PH domain)/Phosphotyrosine-binding domain (PTB)"/>
    <property type="match status" value="1"/>
</dbReference>
<dbReference type="GO" id="GO:0032366">
    <property type="term" value="P:intracellular sterol transport"/>
    <property type="evidence" value="ECO:0007669"/>
    <property type="project" value="TreeGrafter"/>
</dbReference>
<dbReference type="GO" id="GO:0005886">
    <property type="term" value="C:plasma membrane"/>
    <property type="evidence" value="ECO:0007669"/>
    <property type="project" value="TreeGrafter"/>
</dbReference>
<feature type="compositionally biased region" description="Low complexity" evidence="5">
    <location>
        <begin position="196"/>
        <end position="211"/>
    </location>
</feature>
<sequence length="931" mass="101335">MAPNFFSKLVKTNTHREGARSPSPSPTSHQPTISVSRPSTTHKPSISLSSSIQPSDNDSDTTSINPNVTVIPPSPRTSDTSMMSNGLPTPTMGNSSDNLAGSNSKPARRLHSLSLGSNPIKSPVSPPTAEDDAATPTPMRPTMSGRESTARPLSHASSTGNLREEAINGAPHHPRSATVSNGNYERQQEHDRMLRRSPSNKSNKSTKSNRSGLRIKLKSDHSPPLPQPKADHSIIVPPHSYSEDANEEVSLIVESPTGITPRTAVHDVGPSKSSIAASQTLPNIPNSSFLAAPDNSDTVSVYSVGGTKKRRIFRRGSVKEGTSPVTPSLPSASKSPKRKNTGLASALAASGLAMVNPAIAMPQIAPVDVMARTDRSNSLNSNGYPHRSRGSVDNTRSPARSRQTSLSYATSDYSDRDSFVSGVEGGSEDDDDLDLDADDIPVTGFAVASARRNQEFHEMFPSIPEGDYLIEAFVIPNAIQVTTRGAKYTFTSFLSRDTTFDVIYNVWRLARPENSSIGSALPSARASLDTSNDSTEGASAVVAVNGKLKAKGQNKVTQCACGKASQHYSEIAMESVLPGTPEKIYNLMFASGFIKEFMRVDQKLMDIQISDWIPLPDNSTLLSRNMSYIKPLSGSIGPKQTKCELRDEIAHCDFEEYVSMLTTTRTPDVPSGSVFSVKTRTCIMWASSVSTRIIVSTQVEWTGRSFIKGIIEKSCIDGQKTYHAELEKGMRDYIHSHQSEFIPEGVDPAVVEEAEAQVAAESPGTPALDVNEEQARKVREKERNQRGLQWAYDTFEGAMKVAKQSTEGALELIKDAWDQSSSSTIQYFVIVLLVISNIWTLTTMGRQEEVGRRKEIRRTEDREKWVQGVVTALWDELTNTKAEVIDLPVPSLAVLRASTNDVKAEVAELNNVLDKVEERVRIIRGSLQDLD</sequence>
<dbReference type="InterPro" id="IPR011993">
    <property type="entry name" value="PH-like_dom_sf"/>
</dbReference>
<dbReference type="EMBL" id="MLYV02000224">
    <property type="protein sequence ID" value="PSS31005.1"/>
    <property type="molecule type" value="Genomic_DNA"/>
</dbReference>
<dbReference type="OrthoDB" id="2162691at2759"/>
<dbReference type="AlphaFoldDB" id="A0A2R6RM00"/>
<dbReference type="Pfam" id="PF16016">
    <property type="entry name" value="VASt"/>
    <property type="match status" value="1"/>
</dbReference>